<dbReference type="EnsemblMetazoa" id="AMAM009808-RA">
    <property type="protein sequence ID" value="AMAM009808-PA"/>
    <property type="gene ID" value="AMAM009808"/>
</dbReference>
<dbReference type="GO" id="GO:0031419">
    <property type="term" value="F:cobalamin binding"/>
    <property type="evidence" value="ECO:0007669"/>
    <property type="project" value="TreeGrafter"/>
</dbReference>
<evidence type="ECO:0000313" key="2">
    <source>
        <dbReference type="EnsemblMetazoa" id="AMAM009808-PA"/>
    </source>
</evidence>
<evidence type="ECO:0000313" key="3">
    <source>
        <dbReference type="Proteomes" id="UP000075901"/>
    </source>
</evidence>
<dbReference type="Proteomes" id="UP000075901">
    <property type="component" value="Unassembled WGS sequence"/>
</dbReference>
<organism evidence="2 3">
    <name type="scientific">Anopheles maculatus</name>
    <dbReference type="NCBI Taxonomy" id="74869"/>
    <lineage>
        <taxon>Eukaryota</taxon>
        <taxon>Metazoa</taxon>
        <taxon>Ecdysozoa</taxon>
        <taxon>Arthropoda</taxon>
        <taxon>Hexapoda</taxon>
        <taxon>Insecta</taxon>
        <taxon>Pterygota</taxon>
        <taxon>Neoptera</taxon>
        <taxon>Endopterygota</taxon>
        <taxon>Diptera</taxon>
        <taxon>Nematocera</taxon>
        <taxon>Culicoidea</taxon>
        <taxon>Culicidae</taxon>
        <taxon>Anophelinae</taxon>
        <taxon>Anopheles</taxon>
        <taxon>Anopheles maculatus group</taxon>
    </lineage>
</organism>
<keyword evidence="1" id="KW-0732">Signal</keyword>
<dbReference type="VEuPathDB" id="VectorBase:AMAM009808"/>
<evidence type="ECO:0000256" key="1">
    <source>
        <dbReference type="SAM" id="SignalP"/>
    </source>
</evidence>
<protein>
    <submittedName>
        <fullName evidence="2">Uncharacterized protein</fullName>
    </submittedName>
</protein>
<sequence length="272" mass="29809">MEHRKQIATALGTLLLLICRTLGENVTSIVPPTMQSMPDTVHTTAGLMHTTQQHQYQLYTTSTAQLNTLPTEQTGSYTIAQPSVTVGVLNASPTSDIIPSQPLSVSPLYISNTSVSFAPTTQSVARQDIIDSLPVDVTQIEEKQLGPGGPNQAEGVGIQRALCWLREKRLPDYSWGNDTHMVILAKELSGARDPSENDNPIQAVSDLENLLSIKQMDIEVLTMLDRHHATAKLPHTDHVAKYILAMGGLCKDARHFYGHDLVAALEHHEHDQ</sequence>
<accession>A0A182SMM7</accession>
<keyword evidence="3" id="KW-1185">Reference proteome</keyword>
<proteinExistence type="predicted"/>
<dbReference type="GO" id="GO:0005615">
    <property type="term" value="C:extracellular space"/>
    <property type="evidence" value="ECO:0007669"/>
    <property type="project" value="TreeGrafter"/>
</dbReference>
<reference evidence="2" key="2">
    <citation type="submission" date="2020-05" db="UniProtKB">
        <authorList>
            <consortium name="EnsemblMetazoa"/>
        </authorList>
    </citation>
    <scope>IDENTIFICATION</scope>
    <source>
        <strain evidence="2">maculatus3</strain>
    </source>
</reference>
<feature type="chain" id="PRO_5008135958" evidence="1">
    <location>
        <begin position="24"/>
        <end position="272"/>
    </location>
</feature>
<dbReference type="Gene3D" id="1.50.10.20">
    <property type="match status" value="1"/>
</dbReference>
<dbReference type="InterPro" id="IPR051588">
    <property type="entry name" value="Cobalamin_Transport"/>
</dbReference>
<dbReference type="GO" id="GO:0015889">
    <property type="term" value="P:cobalamin transport"/>
    <property type="evidence" value="ECO:0007669"/>
    <property type="project" value="TreeGrafter"/>
</dbReference>
<dbReference type="AlphaFoldDB" id="A0A182SMM7"/>
<dbReference type="PANTHER" id="PTHR10559:SF18">
    <property type="entry name" value="TRANSCOBALAMIN II"/>
    <property type="match status" value="1"/>
</dbReference>
<feature type="signal peptide" evidence="1">
    <location>
        <begin position="1"/>
        <end position="23"/>
    </location>
</feature>
<dbReference type="PANTHER" id="PTHR10559">
    <property type="entry name" value="TRANSCOBALAMIN-1/GASTRIC INTRINSIC FACTOR"/>
    <property type="match status" value="1"/>
</dbReference>
<name>A0A182SMM7_9DIPT</name>
<reference evidence="3" key="1">
    <citation type="submission" date="2013-09" db="EMBL/GenBank/DDBJ databases">
        <title>The Genome Sequence of Anopheles maculatus species B.</title>
        <authorList>
            <consortium name="The Broad Institute Genomics Platform"/>
            <person name="Neafsey D.E."/>
            <person name="Besansky N."/>
            <person name="Howell P."/>
            <person name="Walton C."/>
            <person name="Young S.K."/>
            <person name="Zeng Q."/>
            <person name="Gargeya S."/>
            <person name="Fitzgerald M."/>
            <person name="Haas B."/>
            <person name="Abouelleil A."/>
            <person name="Allen A.W."/>
            <person name="Alvarado L."/>
            <person name="Arachchi H.M."/>
            <person name="Berlin A.M."/>
            <person name="Chapman S.B."/>
            <person name="Gainer-Dewar J."/>
            <person name="Goldberg J."/>
            <person name="Griggs A."/>
            <person name="Gujja S."/>
            <person name="Hansen M."/>
            <person name="Howarth C."/>
            <person name="Imamovic A."/>
            <person name="Ireland A."/>
            <person name="Larimer J."/>
            <person name="McCowan C."/>
            <person name="Murphy C."/>
            <person name="Pearson M."/>
            <person name="Poon T.W."/>
            <person name="Priest M."/>
            <person name="Roberts A."/>
            <person name="Saif S."/>
            <person name="Shea T."/>
            <person name="Sisk P."/>
            <person name="Sykes S."/>
            <person name="Wortman J."/>
            <person name="Nusbaum C."/>
            <person name="Birren B."/>
        </authorList>
    </citation>
    <scope>NUCLEOTIDE SEQUENCE [LARGE SCALE GENOMIC DNA]</scope>
    <source>
        <strain evidence="3">maculatus3</strain>
    </source>
</reference>